<keyword evidence="2" id="KW-1185">Reference proteome</keyword>
<reference evidence="1" key="1">
    <citation type="submission" date="2023-04" db="EMBL/GenBank/DDBJ databases">
        <title>A chromosome-level genome assembly of the parasitoid wasp Eretmocerus hayati.</title>
        <authorList>
            <person name="Zhong Y."/>
            <person name="Liu S."/>
            <person name="Liu Y."/>
        </authorList>
    </citation>
    <scope>NUCLEOTIDE SEQUENCE</scope>
    <source>
        <strain evidence="1">ZJU_SS_LIU_2023</strain>
    </source>
</reference>
<organism evidence="1 2">
    <name type="scientific">Eretmocerus hayati</name>
    <dbReference type="NCBI Taxonomy" id="131215"/>
    <lineage>
        <taxon>Eukaryota</taxon>
        <taxon>Metazoa</taxon>
        <taxon>Ecdysozoa</taxon>
        <taxon>Arthropoda</taxon>
        <taxon>Hexapoda</taxon>
        <taxon>Insecta</taxon>
        <taxon>Pterygota</taxon>
        <taxon>Neoptera</taxon>
        <taxon>Endopterygota</taxon>
        <taxon>Hymenoptera</taxon>
        <taxon>Apocrita</taxon>
        <taxon>Proctotrupomorpha</taxon>
        <taxon>Chalcidoidea</taxon>
        <taxon>Aphelinidae</taxon>
        <taxon>Aphelininae</taxon>
        <taxon>Eretmocerus</taxon>
    </lineage>
</organism>
<evidence type="ECO:0000313" key="1">
    <source>
        <dbReference type="EMBL" id="KAJ8674096.1"/>
    </source>
</evidence>
<name>A0ACC2NU08_9HYME</name>
<comment type="caution">
    <text evidence="1">The sequence shown here is derived from an EMBL/GenBank/DDBJ whole genome shotgun (WGS) entry which is preliminary data.</text>
</comment>
<protein>
    <submittedName>
        <fullName evidence="1">Uncharacterized protein</fullName>
    </submittedName>
</protein>
<accession>A0ACC2NU08</accession>
<dbReference type="Proteomes" id="UP001239111">
    <property type="component" value="Chromosome 3"/>
</dbReference>
<gene>
    <name evidence="1" type="ORF">QAD02_005358</name>
</gene>
<evidence type="ECO:0000313" key="2">
    <source>
        <dbReference type="Proteomes" id="UP001239111"/>
    </source>
</evidence>
<sequence length="121" mass="14009">MRRYSVKIQNYETKNGRDSMSQLIVGRHFPMYKVEPMEVNSEELQLVTRVFDLPGNDIMRALHNLEVSIEFSCCLQLGMATVNVPIAHSVLESAFDNKIFTSEVQREERFLMNMLPQLEIA</sequence>
<dbReference type="EMBL" id="CM056743">
    <property type="protein sequence ID" value="KAJ8674096.1"/>
    <property type="molecule type" value="Genomic_DNA"/>
</dbReference>
<proteinExistence type="predicted"/>